<reference evidence="1 2" key="1">
    <citation type="journal article" date="2016" name="Proc. Natl. Acad. Sci. U.S.A.">
        <title>Lipid metabolic changes in an early divergent fungus govern the establishment of a mutualistic symbiosis with endobacteria.</title>
        <authorList>
            <person name="Lastovetsky O.A."/>
            <person name="Gaspar M.L."/>
            <person name="Mondo S.J."/>
            <person name="LaButti K.M."/>
            <person name="Sandor L."/>
            <person name="Grigoriev I.V."/>
            <person name="Henry S.A."/>
            <person name="Pawlowska T.E."/>
        </authorList>
    </citation>
    <scope>NUCLEOTIDE SEQUENCE [LARGE SCALE GENOMIC DNA]</scope>
    <source>
        <strain evidence="1 2">ATCC 11559</strain>
    </source>
</reference>
<dbReference type="AlphaFoldDB" id="A0A1X0S8U7"/>
<dbReference type="Proteomes" id="UP000242381">
    <property type="component" value="Unassembled WGS sequence"/>
</dbReference>
<name>A0A1X0S8U7_RHIZD</name>
<evidence type="ECO:0000313" key="1">
    <source>
        <dbReference type="EMBL" id="ORE20716.1"/>
    </source>
</evidence>
<protein>
    <submittedName>
        <fullName evidence="1">Uncharacterized protein</fullName>
    </submittedName>
</protein>
<gene>
    <name evidence="1" type="ORF">BCV71DRAFT_279746</name>
</gene>
<organism evidence="1 2">
    <name type="scientific">Rhizopus microsporus</name>
    <dbReference type="NCBI Taxonomy" id="58291"/>
    <lineage>
        <taxon>Eukaryota</taxon>
        <taxon>Fungi</taxon>
        <taxon>Fungi incertae sedis</taxon>
        <taxon>Mucoromycota</taxon>
        <taxon>Mucoromycotina</taxon>
        <taxon>Mucoromycetes</taxon>
        <taxon>Mucorales</taxon>
        <taxon>Mucorineae</taxon>
        <taxon>Rhizopodaceae</taxon>
        <taxon>Rhizopus</taxon>
    </lineage>
</organism>
<dbReference type="EMBL" id="KV921290">
    <property type="protein sequence ID" value="ORE20716.1"/>
    <property type="molecule type" value="Genomic_DNA"/>
</dbReference>
<evidence type="ECO:0000313" key="2">
    <source>
        <dbReference type="Proteomes" id="UP000242381"/>
    </source>
</evidence>
<proteinExistence type="predicted"/>
<sequence length="144" mass="16837">MPVDNEPYWGSHGDDICNWRSPFTCAIPLTGLSKITTTVEQQLGSTMQNQCSQYIRTEMVAEQSIIKEWVTYSSAFPSTRPHHLHRRFRLRMGSKLNVGTNIWVLDKIRKRRKHQRQRTKGNTLCAQLLLPRYKNCNIKIYSDN</sequence>
<accession>A0A1X0S8U7</accession>